<keyword evidence="1" id="KW-0812">Transmembrane</keyword>
<organism evidence="2 3">
    <name type="scientific">Flemingia macrophylla</name>
    <dbReference type="NCBI Taxonomy" id="520843"/>
    <lineage>
        <taxon>Eukaryota</taxon>
        <taxon>Viridiplantae</taxon>
        <taxon>Streptophyta</taxon>
        <taxon>Embryophyta</taxon>
        <taxon>Tracheophyta</taxon>
        <taxon>Spermatophyta</taxon>
        <taxon>Magnoliopsida</taxon>
        <taxon>eudicotyledons</taxon>
        <taxon>Gunneridae</taxon>
        <taxon>Pentapetalae</taxon>
        <taxon>rosids</taxon>
        <taxon>fabids</taxon>
        <taxon>Fabales</taxon>
        <taxon>Fabaceae</taxon>
        <taxon>Papilionoideae</taxon>
        <taxon>50 kb inversion clade</taxon>
        <taxon>NPAAA clade</taxon>
        <taxon>indigoferoid/millettioid clade</taxon>
        <taxon>Phaseoleae</taxon>
        <taxon>Flemingia</taxon>
    </lineage>
</organism>
<keyword evidence="1" id="KW-1133">Transmembrane helix</keyword>
<proteinExistence type="predicted"/>
<reference evidence="2 3" key="1">
    <citation type="submission" date="2024-08" db="EMBL/GenBank/DDBJ databases">
        <title>Insights into the chromosomal genome structure of Flemingia macrophylla.</title>
        <authorList>
            <person name="Ding Y."/>
            <person name="Zhao Y."/>
            <person name="Bi W."/>
            <person name="Wu M."/>
            <person name="Zhao G."/>
            <person name="Gong Y."/>
            <person name="Li W."/>
            <person name="Zhang P."/>
        </authorList>
    </citation>
    <scope>NUCLEOTIDE SEQUENCE [LARGE SCALE GENOMIC DNA]</scope>
    <source>
        <strain evidence="2">DYQJB</strain>
        <tissue evidence="2">Leaf</tissue>
    </source>
</reference>
<evidence type="ECO:0000313" key="2">
    <source>
        <dbReference type="EMBL" id="KAL2322203.1"/>
    </source>
</evidence>
<keyword evidence="1" id="KW-0472">Membrane</keyword>
<feature type="transmembrane region" description="Helical" evidence="1">
    <location>
        <begin position="33"/>
        <end position="49"/>
    </location>
</feature>
<sequence>MSLFNFLLAFLVLLFCLINFTLSLAFQIVLFQFYFLASFALGVVSFYCRNKGQKSRLEQASLLCGLRKEKPQSV</sequence>
<dbReference type="AlphaFoldDB" id="A0ABD1LFV2"/>
<comment type="caution">
    <text evidence="2">The sequence shown here is derived from an EMBL/GenBank/DDBJ whole genome shotgun (WGS) entry which is preliminary data.</text>
</comment>
<protein>
    <recommendedName>
        <fullName evidence="4">NADH dehydrogenase subunit 4L</fullName>
    </recommendedName>
</protein>
<dbReference type="Proteomes" id="UP001603857">
    <property type="component" value="Unassembled WGS sequence"/>
</dbReference>
<dbReference type="EMBL" id="JBGMDY010000009">
    <property type="protein sequence ID" value="KAL2322203.1"/>
    <property type="molecule type" value="Genomic_DNA"/>
</dbReference>
<accession>A0ABD1LFV2</accession>
<gene>
    <name evidence="2" type="ORF">Fmac_026582</name>
</gene>
<keyword evidence="3" id="KW-1185">Reference proteome</keyword>
<evidence type="ECO:0000313" key="3">
    <source>
        <dbReference type="Proteomes" id="UP001603857"/>
    </source>
</evidence>
<evidence type="ECO:0008006" key="4">
    <source>
        <dbReference type="Google" id="ProtNLM"/>
    </source>
</evidence>
<name>A0ABD1LFV2_9FABA</name>
<evidence type="ECO:0000256" key="1">
    <source>
        <dbReference type="SAM" id="Phobius"/>
    </source>
</evidence>